<name>A0A0F9BEQ2_9ZZZZ</name>
<reference evidence="1" key="1">
    <citation type="journal article" date="2015" name="Nature">
        <title>Complex archaea that bridge the gap between prokaryotes and eukaryotes.</title>
        <authorList>
            <person name="Spang A."/>
            <person name="Saw J.H."/>
            <person name="Jorgensen S.L."/>
            <person name="Zaremba-Niedzwiedzka K."/>
            <person name="Martijn J."/>
            <person name="Lind A.E."/>
            <person name="van Eijk R."/>
            <person name="Schleper C."/>
            <person name="Guy L."/>
            <person name="Ettema T.J."/>
        </authorList>
    </citation>
    <scope>NUCLEOTIDE SEQUENCE</scope>
</reference>
<evidence type="ECO:0000313" key="1">
    <source>
        <dbReference type="EMBL" id="KKK89139.1"/>
    </source>
</evidence>
<organism evidence="1">
    <name type="scientific">marine sediment metagenome</name>
    <dbReference type="NCBI Taxonomy" id="412755"/>
    <lineage>
        <taxon>unclassified sequences</taxon>
        <taxon>metagenomes</taxon>
        <taxon>ecological metagenomes</taxon>
    </lineage>
</organism>
<evidence type="ECO:0008006" key="2">
    <source>
        <dbReference type="Google" id="ProtNLM"/>
    </source>
</evidence>
<accession>A0A0F9BEQ2</accession>
<dbReference type="AlphaFoldDB" id="A0A0F9BEQ2"/>
<dbReference type="EMBL" id="LAZR01049651">
    <property type="protein sequence ID" value="KKK89139.1"/>
    <property type="molecule type" value="Genomic_DNA"/>
</dbReference>
<proteinExistence type="predicted"/>
<comment type="caution">
    <text evidence="1">The sequence shown here is derived from an EMBL/GenBank/DDBJ whole genome shotgun (WGS) entry which is preliminary data.</text>
</comment>
<protein>
    <recommendedName>
        <fullName evidence="2">PD-(D/E)XK endonuclease-like domain-containing protein</fullName>
    </recommendedName>
</protein>
<gene>
    <name evidence="1" type="ORF">LCGC14_2736130</name>
</gene>
<sequence>MAHFQFNDEHHHYVLEPDEHGRGHRRVPSVTQVLEHAGMSPDFSHLDPYYMERGSAIHRAVALDMLGKLDESTLDERIIPYVENARTWLSSLEVTPLIVEFRWVHTVLEYGGTLDLFCESKLGLLLIDWKAVIYDRSYAIQLAGGYRPMLINAAEAGAVPVTPGDVAEARMAVVTLATEFPKAHWVPIDINPELFQAALTCSRWRTANKR</sequence>